<accession>A0ABV1SLZ3</accession>
<dbReference type="Gene3D" id="3.40.50.720">
    <property type="entry name" value="NAD(P)-binding Rossmann-like Domain"/>
    <property type="match status" value="1"/>
</dbReference>
<gene>
    <name evidence="3" type="ORF">VSX56_19495</name>
</gene>
<dbReference type="Pfam" id="PF08240">
    <property type="entry name" value="ADH_N"/>
    <property type="match status" value="1"/>
</dbReference>
<evidence type="ECO:0000313" key="4">
    <source>
        <dbReference type="Proteomes" id="UP001438953"/>
    </source>
</evidence>
<evidence type="ECO:0000259" key="2">
    <source>
        <dbReference type="SMART" id="SM00829"/>
    </source>
</evidence>
<dbReference type="SUPFAM" id="SSF51735">
    <property type="entry name" value="NAD(P)-binding Rossmann-fold domains"/>
    <property type="match status" value="1"/>
</dbReference>
<feature type="domain" description="Enoyl reductase (ER)" evidence="2">
    <location>
        <begin position="10"/>
        <end position="319"/>
    </location>
</feature>
<dbReference type="CDD" id="cd05289">
    <property type="entry name" value="MDR_like_2"/>
    <property type="match status" value="1"/>
</dbReference>
<dbReference type="InterPro" id="IPR051603">
    <property type="entry name" value="Zinc-ADH_QOR/CCCR"/>
</dbReference>
<dbReference type="RefSeq" id="WP_350939234.1">
    <property type="nucleotide sequence ID" value="NZ_JAYWLC010000038.1"/>
</dbReference>
<dbReference type="SMART" id="SM00829">
    <property type="entry name" value="PKS_ER"/>
    <property type="match status" value="1"/>
</dbReference>
<keyword evidence="3" id="KW-0560">Oxidoreductase</keyword>
<dbReference type="Gene3D" id="3.90.180.10">
    <property type="entry name" value="Medium-chain alcohol dehydrogenases, catalytic domain"/>
    <property type="match status" value="1"/>
</dbReference>
<dbReference type="InterPro" id="IPR020843">
    <property type="entry name" value="ER"/>
</dbReference>
<comment type="caution">
    <text evidence="3">The sequence shown here is derived from an EMBL/GenBank/DDBJ whole genome shotgun (WGS) entry which is preliminary data.</text>
</comment>
<evidence type="ECO:0000313" key="3">
    <source>
        <dbReference type="EMBL" id="MER5173942.1"/>
    </source>
</evidence>
<name>A0ABV1SLZ3_9RHOB</name>
<reference evidence="3 4" key="2">
    <citation type="submission" date="2024-06" db="EMBL/GenBank/DDBJ databases">
        <title>Thioclava kandeliae sp. nov. from a rhizosphere soil sample of Kandelia candel in a mangrove.</title>
        <authorList>
            <person name="Mu T."/>
        </authorList>
    </citation>
    <scope>NUCLEOTIDE SEQUENCE [LARGE SCALE GENOMIC DNA]</scope>
    <source>
        <strain evidence="3 4">CPCC 100088</strain>
    </source>
</reference>
<organism evidence="3 4">
    <name type="scientific">Thioclava kandeliae</name>
    <dbReference type="NCBI Taxonomy" id="3070818"/>
    <lineage>
        <taxon>Bacteria</taxon>
        <taxon>Pseudomonadati</taxon>
        <taxon>Pseudomonadota</taxon>
        <taxon>Alphaproteobacteria</taxon>
        <taxon>Rhodobacterales</taxon>
        <taxon>Paracoccaceae</taxon>
        <taxon>Thioclava</taxon>
    </lineage>
</organism>
<dbReference type="SUPFAM" id="SSF50129">
    <property type="entry name" value="GroES-like"/>
    <property type="match status" value="1"/>
</dbReference>
<dbReference type="PANTHER" id="PTHR44154">
    <property type="entry name" value="QUINONE OXIDOREDUCTASE"/>
    <property type="match status" value="1"/>
</dbReference>
<protein>
    <submittedName>
        <fullName evidence="3">NADP-dependent oxidoreductase</fullName>
        <ecNumber evidence="3">1.-.-.-</ecNumber>
    </submittedName>
</protein>
<dbReference type="GO" id="GO:0016491">
    <property type="term" value="F:oxidoreductase activity"/>
    <property type="evidence" value="ECO:0007669"/>
    <property type="project" value="UniProtKB-KW"/>
</dbReference>
<dbReference type="Proteomes" id="UP001438953">
    <property type="component" value="Unassembled WGS sequence"/>
</dbReference>
<dbReference type="InterPro" id="IPR011032">
    <property type="entry name" value="GroES-like_sf"/>
</dbReference>
<sequence length="321" mass="32706">MKALLTREYGTPDVLSVAEIDRPEAGPGQLQIKVKAASVNPADMRLLTGELSAFLDLPFPHVMGNDFAGTVTAVGEGVSGYAVGDEIFGYASPRVMRPMAGSRPSVGTGSMAEYMVIEADTPVIARRPASVEPAKAAAVATTGLTALAAARAGRAAPGERVLVIGASGGVGTALVSHLASLGVEVVATAKPEDQSTLAALGAKQFTGYDAAGYPVDLDAIFNLALPGHELSDVAGHLRSGGRLVSITMPPLQSDMISREDVEAVFVADTEGQLTTMADVASVLEDGKLTPEIGATFSLEDAAAAYAAYAGKGTVGKIVVLP</sequence>
<keyword evidence="4" id="KW-1185">Reference proteome</keyword>
<dbReference type="InterPro" id="IPR036291">
    <property type="entry name" value="NAD(P)-bd_dom_sf"/>
</dbReference>
<keyword evidence="1" id="KW-0521">NADP</keyword>
<dbReference type="Pfam" id="PF13602">
    <property type="entry name" value="ADH_zinc_N_2"/>
    <property type="match status" value="1"/>
</dbReference>
<dbReference type="InterPro" id="IPR013154">
    <property type="entry name" value="ADH-like_N"/>
</dbReference>
<evidence type="ECO:0000256" key="1">
    <source>
        <dbReference type="ARBA" id="ARBA00022857"/>
    </source>
</evidence>
<proteinExistence type="predicted"/>
<dbReference type="PANTHER" id="PTHR44154:SF1">
    <property type="entry name" value="QUINONE OXIDOREDUCTASE"/>
    <property type="match status" value="1"/>
</dbReference>
<reference evidence="3 4" key="1">
    <citation type="submission" date="2024-01" db="EMBL/GenBank/DDBJ databases">
        <authorList>
            <person name="Deng Y."/>
            <person name="Su J."/>
        </authorList>
    </citation>
    <scope>NUCLEOTIDE SEQUENCE [LARGE SCALE GENOMIC DNA]</scope>
    <source>
        <strain evidence="3 4">CPCC 100088</strain>
    </source>
</reference>
<dbReference type="EC" id="1.-.-.-" evidence="3"/>
<dbReference type="EMBL" id="JAYWLC010000038">
    <property type="protein sequence ID" value="MER5173942.1"/>
    <property type="molecule type" value="Genomic_DNA"/>
</dbReference>